<keyword evidence="7 10" id="KW-1133">Transmembrane helix</keyword>
<dbReference type="NCBIfam" id="TIGR00879">
    <property type="entry name" value="SP"/>
    <property type="match status" value="1"/>
</dbReference>
<dbReference type="GO" id="GO:0015293">
    <property type="term" value="F:symporter activity"/>
    <property type="evidence" value="ECO:0007669"/>
    <property type="project" value="UniProtKB-KW"/>
</dbReference>
<dbReference type="InterPro" id="IPR020846">
    <property type="entry name" value="MFS_dom"/>
</dbReference>
<feature type="transmembrane region" description="Helical" evidence="10">
    <location>
        <begin position="349"/>
        <end position="372"/>
    </location>
</feature>
<dbReference type="OrthoDB" id="6339427at2759"/>
<feature type="transmembrane region" description="Helical" evidence="10">
    <location>
        <begin position="210"/>
        <end position="232"/>
    </location>
</feature>
<dbReference type="AlphaFoldDB" id="I1II31"/>
<dbReference type="PROSITE" id="PS50850">
    <property type="entry name" value="MFS"/>
    <property type="match status" value="1"/>
</dbReference>
<evidence type="ECO:0000256" key="3">
    <source>
        <dbReference type="ARBA" id="ARBA00022448"/>
    </source>
</evidence>
<feature type="transmembrane region" description="Helical" evidence="10">
    <location>
        <begin position="185"/>
        <end position="204"/>
    </location>
</feature>
<accession>I1II31</accession>
<dbReference type="HOGENOM" id="CLU_001265_30_5_1"/>
<organism evidence="12">
    <name type="scientific">Brachypodium distachyon</name>
    <name type="common">Purple false brome</name>
    <name type="synonym">Trachynia distachya</name>
    <dbReference type="NCBI Taxonomy" id="15368"/>
    <lineage>
        <taxon>Eukaryota</taxon>
        <taxon>Viridiplantae</taxon>
        <taxon>Streptophyta</taxon>
        <taxon>Embryophyta</taxon>
        <taxon>Tracheophyta</taxon>
        <taxon>Spermatophyta</taxon>
        <taxon>Magnoliopsida</taxon>
        <taxon>Liliopsida</taxon>
        <taxon>Poales</taxon>
        <taxon>Poaceae</taxon>
        <taxon>BOP clade</taxon>
        <taxon>Pooideae</taxon>
        <taxon>Stipodae</taxon>
        <taxon>Brachypodieae</taxon>
        <taxon>Brachypodium</taxon>
    </lineage>
</organism>
<dbReference type="PANTHER" id="PTHR48020:SF49">
    <property type="entry name" value="SUGAR TRANSPORTER"/>
    <property type="match status" value="1"/>
</dbReference>
<dbReference type="Gramene" id="KQJ86577">
    <property type="protein sequence ID" value="KQJ86577"/>
    <property type="gene ID" value="BRADI_4g06420v3"/>
</dbReference>
<evidence type="ECO:0000313" key="13">
    <source>
        <dbReference type="EnsemblPlants" id="KQJ86576"/>
    </source>
</evidence>
<feature type="transmembrane region" description="Helical" evidence="10">
    <location>
        <begin position="482"/>
        <end position="500"/>
    </location>
</feature>
<dbReference type="InterPro" id="IPR005829">
    <property type="entry name" value="Sugar_transporter_CS"/>
</dbReference>
<evidence type="ECO:0000256" key="5">
    <source>
        <dbReference type="ARBA" id="ARBA00022692"/>
    </source>
</evidence>
<evidence type="ECO:0000256" key="7">
    <source>
        <dbReference type="ARBA" id="ARBA00022989"/>
    </source>
</evidence>
<evidence type="ECO:0000256" key="2">
    <source>
        <dbReference type="ARBA" id="ARBA00010992"/>
    </source>
</evidence>
<evidence type="ECO:0000259" key="11">
    <source>
        <dbReference type="PROSITE" id="PS50850"/>
    </source>
</evidence>
<feature type="transmembrane region" description="Helical" evidence="10">
    <location>
        <begin position="150"/>
        <end position="173"/>
    </location>
</feature>
<feature type="transmembrane region" description="Helical" evidence="10">
    <location>
        <begin position="456"/>
        <end position="476"/>
    </location>
</feature>
<dbReference type="GO" id="GO:0016020">
    <property type="term" value="C:membrane"/>
    <property type="evidence" value="ECO:0007669"/>
    <property type="project" value="UniProtKB-SubCell"/>
</dbReference>
<keyword evidence="8 10" id="KW-0472">Membrane</keyword>
<protein>
    <recommendedName>
        <fullName evidence="11">Major facilitator superfamily (MFS) profile domain-containing protein</fullName>
    </recommendedName>
</protein>
<dbReference type="EnsemblPlants" id="KQJ86576">
    <property type="protein sequence ID" value="KQJ86576"/>
    <property type="gene ID" value="BRADI_4g06420v3"/>
</dbReference>
<dbReference type="EnsemblPlants" id="KQJ86577">
    <property type="protein sequence ID" value="KQJ86577"/>
    <property type="gene ID" value="BRADI_4g06420v3"/>
</dbReference>
<dbReference type="FunCoup" id="I1II31">
    <property type="interactions" value="4"/>
</dbReference>
<dbReference type="InterPro" id="IPR050814">
    <property type="entry name" value="Myo-inositol_Transporter"/>
</dbReference>
<name>I1II31_BRADI</name>
<dbReference type="Gramene" id="KQJ86576">
    <property type="protein sequence ID" value="KQJ86576"/>
    <property type="gene ID" value="BRADI_4g06420v3"/>
</dbReference>
<evidence type="ECO:0000256" key="8">
    <source>
        <dbReference type="ARBA" id="ARBA00023136"/>
    </source>
</evidence>
<feature type="transmembrane region" description="Helical" evidence="10">
    <location>
        <begin position="409"/>
        <end position="435"/>
    </location>
</feature>
<keyword evidence="6" id="KW-0769">Symport</keyword>
<keyword evidence="5 10" id="KW-0812">Transmembrane</keyword>
<keyword evidence="3 9" id="KW-0813">Transport</keyword>
<dbReference type="EMBL" id="CM000883">
    <property type="protein sequence ID" value="KQJ86577.1"/>
    <property type="molecule type" value="Genomic_DNA"/>
</dbReference>
<dbReference type="GeneID" id="100844801"/>
<evidence type="ECO:0000313" key="14">
    <source>
        <dbReference type="Proteomes" id="UP000008810"/>
    </source>
</evidence>
<reference evidence="12" key="2">
    <citation type="submission" date="2017-06" db="EMBL/GenBank/DDBJ databases">
        <title>WGS assembly of Brachypodium distachyon.</title>
        <authorList>
            <consortium name="The International Brachypodium Initiative"/>
            <person name="Lucas S."/>
            <person name="Harmon-Smith M."/>
            <person name="Lail K."/>
            <person name="Tice H."/>
            <person name="Grimwood J."/>
            <person name="Bruce D."/>
            <person name="Barry K."/>
            <person name="Shu S."/>
            <person name="Lindquist E."/>
            <person name="Wang M."/>
            <person name="Pitluck S."/>
            <person name="Vogel J.P."/>
            <person name="Garvin D.F."/>
            <person name="Mockler T.C."/>
            <person name="Schmutz J."/>
            <person name="Rokhsar D."/>
            <person name="Bevan M.W."/>
        </authorList>
    </citation>
    <scope>NUCLEOTIDE SEQUENCE</scope>
    <source>
        <strain evidence="12">Bd21</strain>
    </source>
</reference>
<evidence type="ECO:0000256" key="9">
    <source>
        <dbReference type="RuleBase" id="RU003346"/>
    </source>
</evidence>
<feature type="transmembrane region" description="Helical" evidence="10">
    <location>
        <begin position="379"/>
        <end position="397"/>
    </location>
</feature>
<dbReference type="eggNOG" id="KOG0254">
    <property type="taxonomic scope" value="Eukaryota"/>
</dbReference>
<feature type="domain" description="Major facilitator superfamily (MFS) profile" evidence="11">
    <location>
        <begin position="55"/>
        <end position="504"/>
    </location>
</feature>
<evidence type="ECO:0000256" key="1">
    <source>
        <dbReference type="ARBA" id="ARBA00004141"/>
    </source>
</evidence>
<dbReference type="OMA" id="GTTIAFW"/>
<reference evidence="12 13" key="1">
    <citation type="journal article" date="2010" name="Nature">
        <title>Genome sequencing and analysis of the model grass Brachypodium distachyon.</title>
        <authorList>
            <consortium name="International Brachypodium Initiative"/>
        </authorList>
    </citation>
    <scope>NUCLEOTIDE SEQUENCE [LARGE SCALE GENOMIC DNA]</scope>
    <source>
        <strain evidence="12 13">Bd21</strain>
    </source>
</reference>
<evidence type="ECO:0000313" key="12">
    <source>
        <dbReference type="EMBL" id="KQJ86577.1"/>
    </source>
</evidence>
<dbReference type="Gene3D" id="1.20.1250.20">
    <property type="entry name" value="MFS general substrate transporter like domains"/>
    <property type="match status" value="1"/>
</dbReference>
<feature type="transmembrane region" description="Helical" evidence="10">
    <location>
        <begin position="89"/>
        <end position="111"/>
    </location>
</feature>
<dbReference type="PANTHER" id="PTHR48020">
    <property type="entry name" value="PROTON MYO-INOSITOL COTRANSPORTER"/>
    <property type="match status" value="1"/>
</dbReference>
<reference evidence="13" key="3">
    <citation type="submission" date="2018-08" db="UniProtKB">
        <authorList>
            <consortium name="EnsemblPlants"/>
        </authorList>
    </citation>
    <scope>IDENTIFICATION</scope>
    <source>
        <strain evidence="13">cv. Bd21</strain>
    </source>
</reference>
<dbReference type="PROSITE" id="PS00217">
    <property type="entry name" value="SUGAR_TRANSPORT_2"/>
    <property type="match status" value="1"/>
</dbReference>
<evidence type="ECO:0000256" key="10">
    <source>
        <dbReference type="SAM" id="Phobius"/>
    </source>
</evidence>
<dbReference type="PRINTS" id="PR00171">
    <property type="entry name" value="SUGRTRNSPORT"/>
</dbReference>
<dbReference type="FunFam" id="1.20.1250.20:FF:000025">
    <property type="entry name" value="probable polyol transporter 4"/>
    <property type="match status" value="1"/>
</dbReference>
<dbReference type="InterPro" id="IPR005828">
    <property type="entry name" value="MFS_sugar_transport-like"/>
</dbReference>
<feature type="transmembrane region" description="Helical" evidence="10">
    <location>
        <begin position="51"/>
        <end position="69"/>
    </location>
</feature>
<dbReference type="Pfam" id="PF00083">
    <property type="entry name" value="Sugar_tr"/>
    <property type="match status" value="1"/>
</dbReference>
<evidence type="ECO:0000256" key="4">
    <source>
        <dbReference type="ARBA" id="ARBA00022597"/>
    </source>
</evidence>
<dbReference type="KEGG" id="bdi:100844801"/>
<feature type="transmembrane region" description="Helical" evidence="10">
    <location>
        <begin position="312"/>
        <end position="334"/>
    </location>
</feature>
<comment type="similarity">
    <text evidence="2 9">Belongs to the major facilitator superfamily. Sugar transporter (TC 2.A.1.1) family.</text>
</comment>
<dbReference type="RefSeq" id="XP_010237226.1">
    <property type="nucleotide sequence ID" value="XM_010238924.3"/>
</dbReference>
<comment type="subcellular location">
    <subcellularLocation>
        <location evidence="1">Membrane</location>
        <topology evidence="1">Multi-pass membrane protein</topology>
    </subcellularLocation>
</comment>
<dbReference type="SUPFAM" id="SSF103473">
    <property type="entry name" value="MFS general substrate transporter"/>
    <property type="match status" value="1"/>
</dbReference>
<evidence type="ECO:0000256" key="6">
    <source>
        <dbReference type="ARBA" id="ARBA00022847"/>
    </source>
</evidence>
<keyword evidence="4" id="KW-0762">Sugar transport</keyword>
<keyword evidence="14" id="KW-1185">Reference proteome</keyword>
<sequence>MEKEQRQQQQHEAGELEAPLLLPAGHHDHAVDNGDAAARTKAAAAAAGSSYALVCSLVASAISIIYGYNRGVMSGAQKFVQEDLGVSDARIEVLIGATSIYSLVGSLAAGWACDRLGRRRTMALSAAMFFAGSAVTGAATGYAALMAGQLVAGVACGFGLVVAPVYIAEMAPAASRGFLSSIPEIAGNSGILLSYIADFALAGLPRGLNWRLMIGVGAVPPLFLAVAALLFMPETPRWLVLHGHHDEARRILARTTGDRALADRRFTEIVSSVQVHETPNNNANHNNKNKKASGTSVWREILVRPTPPVRRVLLAVLGLQFFQQASGVAALVLYAPRVFNHVGITSQRAVLGATVLLGLVKTVSIVVPLFLADRLGRRPMLLASAGGMAASLLVLGFSLRASPPSGGAWWAAATSVAAAAAFMATFSLGFGPVIWMYGSEILPLRLRAQGTGIGTAVNRVMSAVVGMTFISLYEAVGMAGSFYIFAGCAAAAWVFVYACLPETKGKSLEEMEALFATAARSPPSTPLPL</sequence>
<gene>
    <name evidence="13" type="primary">LOC100844801</name>
    <name evidence="12" type="ORF">BRADI_4g06420v3</name>
</gene>
<feature type="transmembrane region" description="Helical" evidence="10">
    <location>
        <begin position="123"/>
        <end position="144"/>
    </location>
</feature>
<dbReference type="EMBL" id="CM000883">
    <property type="protein sequence ID" value="KQJ86576.1"/>
    <property type="molecule type" value="Genomic_DNA"/>
</dbReference>
<dbReference type="InterPro" id="IPR003663">
    <property type="entry name" value="Sugar/inositol_transpt"/>
</dbReference>
<proteinExistence type="inferred from homology"/>
<dbReference type="Proteomes" id="UP000008810">
    <property type="component" value="Chromosome 4"/>
</dbReference>
<dbReference type="InterPro" id="IPR036259">
    <property type="entry name" value="MFS_trans_sf"/>
</dbReference>